<dbReference type="AlphaFoldDB" id="A0A2H3AK24"/>
<proteinExistence type="predicted"/>
<dbReference type="Proteomes" id="UP000218334">
    <property type="component" value="Unassembled WGS sequence"/>
</dbReference>
<name>A0A2H3AK24_9AGAR</name>
<organism evidence="1 2">
    <name type="scientific">Armillaria solidipes</name>
    <dbReference type="NCBI Taxonomy" id="1076256"/>
    <lineage>
        <taxon>Eukaryota</taxon>
        <taxon>Fungi</taxon>
        <taxon>Dikarya</taxon>
        <taxon>Basidiomycota</taxon>
        <taxon>Agaricomycotina</taxon>
        <taxon>Agaricomycetes</taxon>
        <taxon>Agaricomycetidae</taxon>
        <taxon>Agaricales</taxon>
        <taxon>Marasmiineae</taxon>
        <taxon>Physalacriaceae</taxon>
        <taxon>Armillaria</taxon>
    </lineage>
</organism>
<accession>A0A2H3AK24</accession>
<keyword evidence="2" id="KW-1185">Reference proteome</keyword>
<evidence type="ECO:0000313" key="2">
    <source>
        <dbReference type="Proteomes" id="UP000218334"/>
    </source>
</evidence>
<protein>
    <recommendedName>
        <fullName evidence="3">F-box domain-containing protein</fullName>
    </recommendedName>
</protein>
<evidence type="ECO:0000313" key="1">
    <source>
        <dbReference type="EMBL" id="PBK58130.1"/>
    </source>
</evidence>
<evidence type="ECO:0008006" key="3">
    <source>
        <dbReference type="Google" id="ProtNLM"/>
    </source>
</evidence>
<dbReference type="EMBL" id="KZ293640">
    <property type="protein sequence ID" value="PBK58130.1"/>
    <property type="molecule type" value="Genomic_DNA"/>
</dbReference>
<sequence>MNDIADFDVGSCAEDEEIINSNPPGFRVLTLESYWDSDVTDLINVFTTIPWYRTVETLTIRCRAQGLDRFFASLPNMKLSLKTLHCKTRTRLTPVTRFQHIESLSSLEVFGINIRDADAAHVLPKLCQIASPHFHSLTICYAVTGVGNSPFEVPDAWMAFRESIKDHSRFPALSSVEINIYDDANCGYMFMRIMRNNLKYLFSYMGTSRIDVDILICSI</sequence>
<gene>
    <name evidence="1" type="ORF">ARMSODRAFT_1028517</name>
</gene>
<reference evidence="2" key="1">
    <citation type="journal article" date="2017" name="Nat. Ecol. Evol.">
        <title>Genome expansion and lineage-specific genetic innovations in the forest pathogenic fungi Armillaria.</title>
        <authorList>
            <person name="Sipos G."/>
            <person name="Prasanna A.N."/>
            <person name="Walter M.C."/>
            <person name="O'Connor E."/>
            <person name="Balint B."/>
            <person name="Krizsan K."/>
            <person name="Kiss B."/>
            <person name="Hess J."/>
            <person name="Varga T."/>
            <person name="Slot J."/>
            <person name="Riley R."/>
            <person name="Boka B."/>
            <person name="Rigling D."/>
            <person name="Barry K."/>
            <person name="Lee J."/>
            <person name="Mihaltcheva S."/>
            <person name="LaButti K."/>
            <person name="Lipzen A."/>
            <person name="Waldron R."/>
            <person name="Moloney N.M."/>
            <person name="Sperisen C."/>
            <person name="Kredics L."/>
            <person name="Vagvoelgyi C."/>
            <person name="Patrignani A."/>
            <person name="Fitzpatrick D."/>
            <person name="Nagy I."/>
            <person name="Doyle S."/>
            <person name="Anderson J.B."/>
            <person name="Grigoriev I.V."/>
            <person name="Gueldener U."/>
            <person name="Muensterkoetter M."/>
            <person name="Nagy L.G."/>
        </authorList>
    </citation>
    <scope>NUCLEOTIDE SEQUENCE [LARGE SCALE GENOMIC DNA]</scope>
    <source>
        <strain evidence="2">28-4</strain>
    </source>
</reference>